<dbReference type="Pfam" id="PF12937">
    <property type="entry name" value="F-box-like"/>
    <property type="match status" value="1"/>
</dbReference>
<dbReference type="InterPro" id="IPR001810">
    <property type="entry name" value="F-box_dom"/>
</dbReference>
<dbReference type="SUPFAM" id="SSF52047">
    <property type="entry name" value="RNI-like"/>
    <property type="match status" value="1"/>
</dbReference>
<dbReference type="SUPFAM" id="SSF81383">
    <property type="entry name" value="F-box domain"/>
    <property type="match status" value="1"/>
</dbReference>
<proteinExistence type="predicted"/>
<dbReference type="PROSITE" id="PS50181">
    <property type="entry name" value="FBOX"/>
    <property type="match status" value="1"/>
</dbReference>
<protein>
    <recommendedName>
        <fullName evidence="1">F-box domain-containing protein</fullName>
    </recommendedName>
</protein>
<dbReference type="EMBL" id="JAMYWD010000009">
    <property type="protein sequence ID" value="KAJ4959701.1"/>
    <property type="molecule type" value="Genomic_DNA"/>
</dbReference>
<dbReference type="InterPro" id="IPR050648">
    <property type="entry name" value="F-box_LRR-repeat"/>
</dbReference>
<dbReference type="GO" id="GO:0005737">
    <property type="term" value="C:cytoplasm"/>
    <property type="evidence" value="ECO:0007669"/>
    <property type="project" value="TreeGrafter"/>
</dbReference>
<dbReference type="InterPro" id="IPR032675">
    <property type="entry name" value="LRR_dom_sf"/>
</dbReference>
<dbReference type="InterPro" id="IPR036047">
    <property type="entry name" value="F-box-like_dom_sf"/>
</dbReference>
<dbReference type="Gene3D" id="3.80.10.10">
    <property type="entry name" value="Ribonuclease Inhibitor"/>
    <property type="match status" value="1"/>
</dbReference>
<feature type="domain" description="F-box" evidence="1">
    <location>
        <begin position="215"/>
        <end position="262"/>
    </location>
</feature>
<reference evidence="2" key="1">
    <citation type="journal article" date="2023" name="Plant J.">
        <title>The genome of the king protea, Protea cynaroides.</title>
        <authorList>
            <person name="Chang J."/>
            <person name="Duong T.A."/>
            <person name="Schoeman C."/>
            <person name="Ma X."/>
            <person name="Roodt D."/>
            <person name="Barker N."/>
            <person name="Li Z."/>
            <person name="Van de Peer Y."/>
            <person name="Mizrachi E."/>
        </authorList>
    </citation>
    <scope>NUCLEOTIDE SEQUENCE</scope>
    <source>
        <tissue evidence="2">Young leaves</tissue>
    </source>
</reference>
<organism evidence="2 3">
    <name type="scientific">Protea cynaroides</name>
    <dbReference type="NCBI Taxonomy" id="273540"/>
    <lineage>
        <taxon>Eukaryota</taxon>
        <taxon>Viridiplantae</taxon>
        <taxon>Streptophyta</taxon>
        <taxon>Embryophyta</taxon>
        <taxon>Tracheophyta</taxon>
        <taxon>Spermatophyta</taxon>
        <taxon>Magnoliopsida</taxon>
        <taxon>Proteales</taxon>
        <taxon>Proteaceae</taxon>
        <taxon>Protea</taxon>
    </lineage>
</organism>
<name>A0A9Q0K1J2_9MAGN</name>
<evidence type="ECO:0000259" key="1">
    <source>
        <dbReference type="PROSITE" id="PS50181"/>
    </source>
</evidence>
<evidence type="ECO:0000313" key="3">
    <source>
        <dbReference type="Proteomes" id="UP001141806"/>
    </source>
</evidence>
<dbReference type="OrthoDB" id="10044893at2759"/>
<keyword evidence="3" id="KW-1185">Reference proteome</keyword>
<evidence type="ECO:0000313" key="2">
    <source>
        <dbReference type="EMBL" id="KAJ4959701.1"/>
    </source>
</evidence>
<dbReference type="PANTHER" id="PTHR13382">
    <property type="entry name" value="MITOCHONDRIAL ATP SYNTHASE COUPLING FACTOR B"/>
    <property type="match status" value="1"/>
</dbReference>
<accession>A0A9Q0K1J2</accession>
<dbReference type="Proteomes" id="UP001141806">
    <property type="component" value="Unassembled WGS sequence"/>
</dbReference>
<dbReference type="AlphaFoldDB" id="A0A9Q0K1J2"/>
<dbReference type="SMART" id="SM00367">
    <property type="entry name" value="LRR_CC"/>
    <property type="match status" value="2"/>
</dbReference>
<dbReference type="InterPro" id="IPR006553">
    <property type="entry name" value="Leu-rich_rpt_Cys-con_subtyp"/>
</dbReference>
<gene>
    <name evidence="2" type="ORF">NE237_019611</name>
</gene>
<dbReference type="PANTHER" id="PTHR13382:SF22">
    <property type="entry name" value="F-BOX PROTEIN SKIP14"/>
    <property type="match status" value="1"/>
</dbReference>
<comment type="caution">
    <text evidence="2">The sequence shown here is derived from an EMBL/GenBank/DDBJ whole genome shotgun (WGS) entry which is preliminary data.</text>
</comment>
<dbReference type="Gene3D" id="1.20.1280.50">
    <property type="match status" value="1"/>
</dbReference>
<sequence length="501" mass="56130">MTLNFSRRPIFPANPSEDKLISSIRIANGYVVEGIPDKNADGIVKPRCFNWEFEDSYDCRMDRADRETQDSYDSSDILDILPSDPFGMDISATFTAITGWIEDLEADSENYERDESGAMKGDYQFVAGLNFIWNRAMMFQTEPGSIGIGERSNTVDRFDGWVEDKEFEDGPCGGGFVSVCNVEEFPSFDGDDSRAASCLSNMSQEAAESCPPGEGEAEAEAPHEALLFALSYLRVKDLLSAERVCRTLRSAVQNDVLLWKNIHIDQPLSERITDDLLVRLCSRAQGNLQSLSLVDCTRITDDGLKRILETNPRLKKLSVPGCTRLSVQGIVSNLKVFKSSGAPGIKNLRIGGLYGVTNEHFEELKLLLGSENCQQPKSHNPRFYHSGHLSHSCDDDRAIDIEMCPRCQNLRLVYDCPADSCQGKQSDSQLCRACTLCIARCVQCGRCINDSEYEETFCLDLLCSSCWKQLLNCPERQEENGVPSKHTVFHQETMYHLRLYG</sequence>